<keyword evidence="2" id="KW-1185">Reference proteome</keyword>
<proteinExistence type="predicted"/>
<evidence type="ECO:0000313" key="2">
    <source>
        <dbReference type="Proteomes" id="UP000054549"/>
    </source>
</evidence>
<gene>
    <name evidence="1" type="ORF">M378DRAFT_173307</name>
</gene>
<name>A0A0C2WI58_AMAMK</name>
<evidence type="ECO:0000313" key="1">
    <source>
        <dbReference type="EMBL" id="KIL55818.1"/>
    </source>
</evidence>
<accession>A0A0C2WI58</accession>
<dbReference type="EMBL" id="KN818470">
    <property type="protein sequence ID" value="KIL55818.1"/>
    <property type="molecule type" value="Genomic_DNA"/>
</dbReference>
<organism evidence="1 2">
    <name type="scientific">Amanita muscaria (strain Koide BX008)</name>
    <dbReference type="NCBI Taxonomy" id="946122"/>
    <lineage>
        <taxon>Eukaryota</taxon>
        <taxon>Fungi</taxon>
        <taxon>Dikarya</taxon>
        <taxon>Basidiomycota</taxon>
        <taxon>Agaricomycotina</taxon>
        <taxon>Agaricomycetes</taxon>
        <taxon>Agaricomycetidae</taxon>
        <taxon>Agaricales</taxon>
        <taxon>Pluteineae</taxon>
        <taxon>Amanitaceae</taxon>
        <taxon>Amanita</taxon>
    </lineage>
</organism>
<protein>
    <submittedName>
        <fullName evidence="1">Uncharacterized protein</fullName>
    </submittedName>
</protein>
<dbReference type="OrthoDB" id="1844152at2759"/>
<dbReference type="Proteomes" id="UP000054549">
    <property type="component" value="Unassembled WGS sequence"/>
</dbReference>
<dbReference type="AlphaFoldDB" id="A0A0C2WI58"/>
<reference evidence="1 2" key="1">
    <citation type="submission" date="2014-04" db="EMBL/GenBank/DDBJ databases">
        <title>Evolutionary Origins and Diversification of the Mycorrhizal Mutualists.</title>
        <authorList>
            <consortium name="DOE Joint Genome Institute"/>
            <consortium name="Mycorrhizal Genomics Consortium"/>
            <person name="Kohler A."/>
            <person name="Kuo A."/>
            <person name="Nagy L.G."/>
            <person name="Floudas D."/>
            <person name="Copeland A."/>
            <person name="Barry K.W."/>
            <person name="Cichocki N."/>
            <person name="Veneault-Fourrey C."/>
            <person name="LaButti K."/>
            <person name="Lindquist E.A."/>
            <person name="Lipzen A."/>
            <person name="Lundell T."/>
            <person name="Morin E."/>
            <person name="Murat C."/>
            <person name="Riley R."/>
            <person name="Ohm R."/>
            <person name="Sun H."/>
            <person name="Tunlid A."/>
            <person name="Henrissat B."/>
            <person name="Grigoriev I.V."/>
            <person name="Hibbett D.S."/>
            <person name="Martin F."/>
        </authorList>
    </citation>
    <scope>NUCLEOTIDE SEQUENCE [LARGE SCALE GENOMIC DNA]</scope>
    <source>
        <strain evidence="1 2">Koide BX008</strain>
    </source>
</reference>
<dbReference type="HOGENOM" id="CLU_2385680_0_0_1"/>
<dbReference type="InParanoid" id="A0A0C2WI58"/>
<sequence length="94" mass="10380">MVVAISPSKIDEIRRADDDTLSPLEVARDSLHANLTIGPERFDATKGPPTRNIDAMFADVQDEIATAFEDYSPIKRDGTFASERPILLTGCRMD</sequence>